<dbReference type="Proteomes" id="UP000236723">
    <property type="component" value="Unassembled WGS sequence"/>
</dbReference>
<accession>A0A1H6EAW4</accession>
<dbReference type="RefSeq" id="WP_160147258.1">
    <property type="nucleotide sequence ID" value="NZ_FNVO01000047.1"/>
</dbReference>
<evidence type="ECO:0000256" key="1">
    <source>
        <dbReference type="SAM" id="Phobius"/>
    </source>
</evidence>
<dbReference type="EMBL" id="FNVO01000047">
    <property type="protein sequence ID" value="SEG94381.1"/>
    <property type="molecule type" value="Genomic_DNA"/>
</dbReference>
<gene>
    <name evidence="2" type="ORF">SAMN04489712_1474</name>
</gene>
<feature type="transmembrane region" description="Helical" evidence="1">
    <location>
        <begin position="37"/>
        <end position="54"/>
    </location>
</feature>
<sequence length="55" mass="5881">MDVRDPALRAELERRLDILEREEAGDAAHAALGAGDLWALALLVAVLVAVGWVMA</sequence>
<protein>
    <submittedName>
        <fullName evidence="2">Uncharacterized protein</fullName>
    </submittedName>
</protein>
<keyword evidence="3" id="KW-1185">Reference proteome</keyword>
<keyword evidence="1" id="KW-1133">Transmembrane helix</keyword>
<dbReference type="AlphaFoldDB" id="A0A1H6EAW4"/>
<reference evidence="3" key="1">
    <citation type="submission" date="2016-10" db="EMBL/GenBank/DDBJ databases">
        <authorList>
            <person name="Varghese N."/>
            <person name="Submissions S."/>
        </authorList>
    </citation>
    <scope>NUCLEOTIDE SEQUENCE [LARGE SCALE GENOMIC DNA]</scope>
    <source>
        <strain evidence="3">DSM 43163</strain>
    </source>
</reference>
<evidence type="ECO:0000313" key="2">
    <source>
        <dbReference type="EMBL" id="SEG94381.1"/>
    </source>
</evidence>
<keyword evidence="1" id="KW-0812">Transmembrane</keyword>
<evidence type="ECO:0000313" key="3">
    <source>
        <dbReference type="Proteomes" id="UP000236723"/>
    </source>
</evidence>
<proteinExistence type="predicted"/>
<keyword evidence="1" id="KW-0472">Membrane</keyword>
<name>A0A1H6EAW4_9ACTN</name>
<organism evidence="2 3">
    <name type="scientific">Thermomonospora echinospora</name>
    <dbReference type="NCBI Taxonomy" id="1992"/>
    <lineage>
        <taxon>Bacteria</taxon>
        <taxon>Bacillati</taxon>
        <taxon>Actinomycetota</taxon>
        <taxon>Actinomycetes</taxon>
        <taxon>Streptosporangiales</taxon>
        <taxon>Thermomonosporaceae</taxon>
        <taxon>Thermomonospora</taxon>
    </lineage>
</organism>